<reference evidence="5" key="1">
    <citation type="submission" date="2018-05" db="EMBL/GenBank/DDBJ databases">
        <authorList>
            <consortium name="PulseNet: The National Subtyping Network for Foodborne Disease Surveillance"/>
            <person name="Tarr C.L."/>
            <person name="Trees E."/>
            <person name="Katz L.S."/>
            <person name="Carleton-Romer H.A."/>
            <person name="Stroika S."/>
            <person name="Kucerova Z."/>
            <person name="Roache K.F."/>
            <person name="Sabol A.L."/>
            <person name="Besser J."/>
            <person name="Gerner-Smidt P."/>
        </authorList>
    </citation>
    <scope>NUCLEOTIDE SEQUENCE</scope>
    <source>
        <strain evidence="5">D2813</strain>
    </source>
</reference>
<dbReference type="AlphaFoldDB" id="A0A5L4DEH5"/>
<keyword evidence="2" id="KW-0680">Restriction system</keyword>
<keyword evidence="5" id="KW-0378">Hydrolase</keyword>
<dbReference type="EMBL" id="AACABH010000015">
    <property type="protein sequence ID" value="EAJ7104724.1"/>
    <property type="molecule type" value="Genomic_DNA"/>
</dbReference>
<dbReference type="InterPro" id="IPR051212">
    <property type="entry name" value="Type-I_RE_S_subunit"/>
</dbReference>
<dbReference type="PANTHER" id="PTHR43140:SF1">
    <property type="entry name" value="TYPE I RESTRICTION ENZYME ECOKI SPECIFICITY SUBUNIT"/>
    <property type="match status" value="1"/>
</dbReference>
<evidence type="ECO:0000256" key="3">
    <source>
        <dbReference type="ARBA" id="ARBA00023125"/>
    </source>
</evidence>
<dbReference type="GO" id="GO:0003677">
    <property type="term" value="F:DNA binding"/>
    <property type="evidence" value="ECO:0007669"/>
    <property type="project" value="UniProtKB-KW"/>
</dbReference>
<name>A0A5L4DEH5_CAMUP</name>
<evidence type="ECO:0000313" key="5">
    <source>
        <dbReference type="EMBL" id="EAJ7104724.1"/>
    </source>
</evidence>
<dbReference type="Pfam" id="PF01420">
    <property type="entry name" value="Methylase_S"/>
    <property type="match status" value="2"/>
</dbReference>
<keyword evidence="5" id="KW-0255">Endonuclease</keyword>
<accession>A0A5L4DEH5</accession>
<gene>
    <name evidence="5" type="ORF">YZ54_04315</name>
</gene>
<keyword evidence="5" id="KW-0540">Nuclease</keyword>
<feature type="domain" description="Type I restriction modification DNA specificity" evidence="4">
    <location>
        <begin position="238"/>
        <end position="417"/>
    </location>
</feature>
<organism evidence="5">
    <name type="scientific">Campylobacter upsaliensis</name>
    <dbReference type="NCBI Taxonomy" id="28080"/>
    <lineage>
        <taxon>Bacteria</taxon>
        <taxon>Pseudomonadati</taxon>
        <taxon>Campylobacterota</taxon>
        <taxon>Epsilonproteobacteria</taxon>
        <taxon>Campylobacterales</taxon>
        <taxon>Campylobacteraceae</taxon>
        <taxon>Campylobacter</taxon>
    </lineage>
</organism>
<comment type="similarity">
    <text evidence="1">Belongs to the type-I restriction system S methylase family.</text>
</comment>
<dbReference type="InterPro" id="IPR000055">
    <property type="entry name" value="Restrct_endonuc_typeI_TRD"/>
</dbReference>
<dbReference type="Gene3D" id="3.90.220.20">
    <property type="entry name" value="DNA methylase specificity domains"/>
    <property type="match status" value="2"/>
</dbReference>
<dbReference type="GO" id="GO:0009307">
    <property type="term" value="P:DNA restriction-modification system"/>
    <property type="evidence" value="ECO:0007669"/>
    <property type="project" value="UniProtKB-KW"/>
</dbReference>
<dbReference type="InterPro" id="IPR044946">
    <property type="entry name" value="Restrct_endonuc_typeI_TRD_sf"/>
</dbReference>
<dbReference type="Gene3D" id="1.10.287.1120">
    <property type="entry name" value="Bipartite methylase S protein"/>
    <property type="match status" value="1"/>
</dbReference>
<comment type="caution">
    <text evidence="5">The sequence shown here is derived from an EMBL/GenBank/DDBJ whole genome shotgun (WGS) entry which is preliminary data.</text>
</comment>
<evidence type="ECO:0000259" key="4">
    <source>
        <dbReference type="Pfam" id="PF01420"/>
    </source>
</evidence>
<evidence type="ECO:0000256" key="2">
    <source>
        <dbReference type="ARBA" id="ARBA00022747"/>
    </source>
</evidence>
<dbReference type="GO" id="GO:0004519">
    <property type="term" value="F:endonuclease activity"/>
    <property type="evidence" value="ECO:0007669"/>
    <property type="project" value="UniProtKB-KW"/>
</dbReference>
<keyword evidence="3" id="KW-0238">DNA-binding</keyword>
<sequence length="437" mass="50308">MKKHTQSPYESSKVSYKPSGIEWLGEIPQSWKNVSIRSCFTESNQRCNTDSYPLLSVTIANGIIYQDDIENKKDISNDDKSNYKIVPLNAVAYNKMRMWQGAVGVNTLTTGIVSPAYIVAIPNEKILPNFVSYLFKSKIMIGEFDKNSYGLCLDMNNLRYDDFRNIKIPLPPLQEQKEIAEFLDSKCEKIQNYIDKKQKLITLLQEKKQALINEAVTKGLNPNIESKNSGIEYLGLIPHHWEVKKLKYVGKVVLGKMLYNEHQKGYSHCYYLKSKNLQWLNVEVSQIEKMWFSEYEKSLYRIKKDDLLVSEGGEVGKTCIWNNELAECYIQNSVHKITLNKFNNAKFFLYLFFTYGKLGVFDSVVSRVSIAHLVLEKLINVDMVVPPLQEQKEIAAFLDSKVAQIDSAIEKTKRQIELVKEYKNTLINEAVCGRIDL</sequence>
<dbReference type="PANTHER" id="PTHR43140">
    <property type="entry name" value="TYPE-1 RESTRICTION ENZYME ECOKI SPECIFICITY PROTEIN"/>
    <property type="match status" value="1"/>
</dbReference>
<proteinExistence type="inferred from homology"/>
<feature type="domain" description="Type I restriction modification DNA specificity" evidence="4">
    <location>
        <begin position="44"/>
        <end position="188"/>
    </location>
</feature>
<evidence type="ECO:0000256" key="1">
    <source>
        <dbReference type="ARBA" id="ARBA00010923"/>
    </source>
</evidence>
<protein>
    <submittedName>
        <fullName evidence="5">Restriction endonuclease subunit S</fullName>
    </submittedName>
</protein>
<dbReference type="SUPFAM" id="SSF116734">
    <property type="entry name" value="DNA methylase specificity domain"/>
    <property type="match status" value="2"/>
</dbReference>